<accession>A0A6J7GNW1</accession>
<proteinExistence type="inferred from homology"/>
<evidence type="ECO:0000256" key="2">
    <source>
        <dbReference type="ARBA" id="ARBA00001947"/>
    </source>
</evidence>
<evidence type="ECO:0000256" key="7">
    <source>
        <dbReference type="ARBA" id="ARBA00023235"/>
    </source>
</evidence>
<organism evidence="10">
    <name type="scientific">freshwater metagenome</name>
    <dbReference type="NCBI Taxonomy" id="449393"/>
    <lineage>
        <taxon>unclassified sequences</taxon>
        <taxon>metagenomes</taxon>
        <taxon>ecological metagenomes</taxon>
    </lineage>
</organism>
<feature type="domain" description="Mannose-6-phosphate isomerase cupin" evidence="9">
    <location>
        <begin position="323"/>
        <end position="382"/>
    </location>
</feature>
<name>A0A6J7GNW1_9ZZZZ</name>
<feature type="domain" description="Phosphomannose isomerase type I catalytic" evidence="8">
    <location>
        <begin position="11"/>
        <end position="158"/>
    </location>
</feature>
<dbReference type="GO" id="GO:0009298">
    <property type="term" value="P:GDP-mannose biosynthetic process"/>
    <property type="evidence" value="ECO:0007669"/>
    <property type="project" value="InterPro"/>
</dbReference>
<dbReference type="AlphaFoldDB" id="A0A6J7GNW1"/>
<evidence type="ECO:0000256" key="1">
    <source>
        <dbReference type="ARBA" id="ARBA00000757"/>
    </source>
</evidence>
<dbReference type="GO" id="GO:0005975">
    <property type="term" value="P:carbohydrate metabolic process"/>
    <property type="evidence" value="ECO:0007669"/>
    <property type="project" value="InterPro"/>
</dbReference>
<evidence type="ECO:0000259" key="8">
    <source>
        <dbReference type="Pfam" id="PF20511"/>
    </source>
</evidence>
<dbReference type="GO" id="GO:0005829">
    <property type="term" value="C:cytosol"/>
    <property type="evidence" value="ECO:0007669"/>
    <property type="project" value="TreeGrafter"/>
</dbReference>
<dbReference type="Gene3D" id="1.10.441.10">
    <property type="entry name" value="Phosphomannose Isomerase, domain 2"/>
    <property type="match status" value="1"/>
</dbReference>
<dbReference type="GO" id="GO:0008270">
    <property type="term" value="F:zinc ion binding"/>
    <property type="evidence" value="ECO:0007669"/>
    <property type="project" value="InterPro"/>
</dbReference>
<evidence type="ECO:0000313" key="10">
    <source>
        <dbReference type="EMBL" id="CAB4908368.1"/>
    </source>
</evidence>
<evidence type="ECO:0000256" key="4">
    <source>
        <dbReference type="ARBA" id="ARBA00011956"/>
    </source>
</evidence>
<protein>
    <recommendedName>
        <fullName evidence="4">mannose-6-phosphate isomerase</fullName>
        <ecNumber evidence="4">5.3.1.8</ecNumber>
    </recommendedName>
</protein>
<gene>
    <name evidence="10" type="ORF">UFOPK3609_00691</name>
</gene>
<dbReference type="InterPro" id="IPR001250">
    <property type="entry name" value="Man6P_Isoase-1"/>
</dbReference>
<keyword evidence="7" id="KW-0413">Isomerase</keyword>
<comment type="catalytic activity">
    <reaction evidence="1">
        <text>D-mannose 6-phosphate = D-fructose 6-phosphate</text>
        <dbReference type="Rhea" id="RHEA:12356"/>
        <dbReference type="ChEBI" id="CHEBI:58735"/>
        <dbReference type="ChEBI" id="CHEBI:61527"/>
        <dbReference type="EC" id="5.3.1.8"/>
    </reaction>
</comment>
<dbReference type="CDD" id="cd07011">
    <property type="entry name" value="cupin_PMI_type_I_N"/>
    <property type="match status" value="1"/>
</dbReference>
<dbReference type="Pfam" id="PF20511">
    <property type="entry name" value="PMI_typeI_cat"/>
    <property type="match status" value="1"/>
</dbReference>
<comment type="cofactor">
    <cofactor evidence="2">
        <name>Zn(2+)</name>
        <dbReference type="ChEBI" id="CHEBI:29105"/>
    </cofactor>
</comment>
<sequence>MTLAPVASRTMWQLTNTIRHYPWGSRTVIPELLGEASPATEPFAELWMGAHPDAPSRLSDGRGLDAAIAAEPDRLLGPVVRHRFGDRLPFLMKVLAAESPLSLQAHPTTAQAEVGFAAEEAAGIPQDDPTRTFKDRHHKPEILLAITPVEALCGFRPVEESLHCLAKLQLPELKPTIAALARGGLQVAIPQLLALSVRRRESLVTAVSAKAATFVAAHDPEFINTYRWAASLADTYPGDIGVVISLLCNHLTLAPGEAVFLPAGNLHAYLSGAGVEVMASSDNVLRGGLTSKHVDLGALVEVLDFTDGKVPVIRPVLGPGGLRYPVPVEDFELTRCELGDYAGSLRTAGPQVLLCTEGTAVLTTDDGELVLRRGQSAFVPAGAPLEAQGPAILYRATTGLRAV</sequence>
<keyword evidence="6" id="KW-0862">Zinc</keyword>
<dbReference type="EC" id="5.3.1.8" evidence="4"/>
<comment type="similarity">
    <text evidence="3">Belongs to the mannose-6-phosphate isomerase type 1 family.</text>
</comment>
<dbReference type="PRINTS" id="PR00714">
    <property type="entry name" value="MAN6PISMRASE"/>
</dbReference>
<dbReference type="InterPro" id="IPR016305">
    <property type="entry name" value="Mannose-6-P_Isomerase"/>
</dbReference>
<dbReference type="Pfam" id="PF21621">
    <property type="entry name" value="MPI_cupin_dom"/>
    <property type="match status" value="1"/>
</dbReference>
<dbReference type="NCBIfam" id="TIGR00218">
    <property type="entry name" value="manA"/>
    <property type="match status" value="1"/>
</dbReference>
<evidence type="ECO:0000259" key="9">
    <source>
        <dbReference type="Pfam" id="PF21621"/>
    </source>
</evidence>
<dbReference type="InterPro" id="IPR011051">
    <property type="entry name" value="RmlC_Cupin_sf"/>
</dbReference>
<dbReference type="InterPro" id="IPR046457">
    <property type="entry name" value="PMI_typeI_cat"/>
</dbReference>
<reference evidence="10" key="1">
    <citation type="submission" date="2020-05" db="EMBL/GenBank/DDBJ databases">
        <authorList>
            <person name="Chiriac C."/>
            <person name="Salcher M."/>
            <person name="Ghai R."/>
            <person name="Kavagutti S V."/>
        </authorList>
    </citation>
    <scope>NUCLEOTIDE SEQUENCE</scope>
</reference>
<evidence type="ECO:0000256" key="6">
    <source>
        <dbReference type="ARBA" id="ARBA00022833"/>
    </source>
</evidence>
<dbReference type="InterPro" id="IPR049071">
    <property type="entry name" value="MPI_cupin_dom"/>
</dbReference>
<dbReference type="Gene3D" id="2.60.120.10">
    <property type="entry name" value="Jelly Rolls"/>
    <property type="match status" value="2"/>
</dbReference>
<evidence type="ECO:0000256" key="5">
    <source>
        <dbReference type="ARBA" id="ARBA00022723"/>
    </source>
</evidence>
<dbReference type="EMBL" id="CAFBMQ010000085">
    <property type="protein sequence ID" value="CAB4908368.1"/>
    <property type="molecule type" value="Genomic_DNA"/>
</dbReference>
<dbReference type="GO" id="GO:0004476">
    <property type="term" value="F:mannose-6-phosphate isomerase activity"/>
    <property type="evidence" value="ECO:0007669"/>
    <property type="project" value="UniProtKB-EC"/>
</dbReference>
<dbReference type="SUPFAM" id="SSF51182">
    <property type="entry name" value="RmlC-like cupins"/>
    <property type="match status" value="1"/>
</dbReference>
<dbReference type="PANTHER" id="PTHR10309">
    <property type="entry name" value="MANNOSE-6-PHOSPHATE ISOMERASE"/>
    <property type="match status" value="1"/>
</dbReference>
<dbReference type="InterPro" id="IPR014710">
    <property type="entry name" value="RmlC-like_jellyroll"/>
</dbReference>
<evidence type="ECO:0000256" key="3">
    <source>
        <dbReference type="ARBA" id="ARBA00010772"/>
    </source>
</evidence>
<dbReference type="PANTHER" id="PTHR10309:SF0">
    <property type="entry name" value="MANNOSE-6-PHOSPHATE ISOMERASE"/>
    <property type="match status" value="1"/>
</dbReference>
<dbReference type="PIRSF" id="PIRSF001480">
    <property type="entry name" value="Mannose-6-phosphate_isomerase"/>
    <property type="match status" value="1"/>
</dbReference>
<keyword evidence="5" id="KW-0479">Metal-binding</keyword>